<evidence type="ECO:0000313" key="1">
    <source>
        <dbReference type="EMBL" id="PJJ40281.1"/>
    </source>
</evidence>
<keyword evidence="2" id="KW-1185">Reference proteome</keyword>
<evidence type="ECO:0000313" key="2">
    <source>
        <dbReference type="Proteomes" id="UP000231134"/>
    </source>
</evidence>
<evidence type="ECO:0008006" key="3">
    <source>
        <dbReference type="Google" id="ProtNLM"/>
    </source>
</evidence>
<dbReference type="OrthoDB" id="9809771at2"/>
<protein>
    <recommendedName>
        <fullName evidence="3">Type IV pilus assembly protein PilM</fullName>
    </recommendedName>
</protein>
<gene>
    <name evidence="1" type="ORF">BGX16_0198</name>
</gene>
<organism evidence="1 2">
    <name type="scientific">Hallerella succinigenes</name>
    <dbReference type="NCBI Taxonomy" id="1896222"/>
    <lineage>
        <taxon>Bacteria</taxon>
        <taxon>Pseudomonadati</taxon>
        <taxon>Fibrobacterota</taxon>
        <taxon>Fibrobacteria</taxon>
        <taxon>Fibrobacterales</taxon>
        <taxon>Fibrobacteraceae</taxon>
        <taxon>Hallerella</taxon>
    </lineage>
</organism>
<proteinExistence type="predicted"/>
<sequence>MEDTKLHLGIEAGEVLLKVALYDPKDKKVVKTAILNTETNPLDDVSSFEAALQTWLAENEGVQIDSVSLTVSSFRAIVRQLFVPPEAKNVREYLQWYLGNLVNANVADYVMDFVELGGSAELGRTVLMIAMRKTWVNSVRKGFRNQQIAPKILEVDAISLMNLLEVGGVLDNKLQCVIKADVTGVMLMWASKEDLRALRCCSTLDLAGKDREEAYDLLSQNIATQVEEAVTSNGVDVNQYSLCGELASDLLFVEKLRNALHGAQISLLDSFPEIRLPVDEESANHVLSCAGAIGVALRGAKQ</sequence>
<reference evidence="1 2" key="1">
    <citation type="submission" date="2017-11" db="EMBL/GenBank/DDBJ databases">
        <title>Animal gut microbial communities from fecal samples from Wisconsin, USA.</title>
        <authorList>
            <person name="Neumann A."/>
        </authorList>
    </citation>
    <scope>NUCLEOTIDE SEQUENCE [LARGE SCALE GENOMIC DNA]</scope>
    <source>
        <strain evidence="1 2">UWS3</strain>
    </source>
</reference>
<dbReference type="Proteomes" id="UP000231134">
    <property type="component" value="Unassembled WGS sequence"/>
</dbReference>
<accession>A0A2M9A3J0</accession>
<dbReference type="EMBL" id="PGEX01000001">
    <property type="protein sequence ID" value="PJJ40281.1"/>
    <property type="molecule type" value="Genomic_DNA"/>
</dbReference>
<comment type="caution">
    <text evidence="1">The sequence shown here is derived from an EMBL/GenBank/DDBJ whole genome shotgun (WGS) entry which is preliminary data.</text>
</comment>
<dbReference type="RefSeq" id="WP_100424388.1">
    <property type="nucleotide sequence ID" value="NZ_JAQXKX010000032.1"/>
</dbReference>
<name>A0A2M9A3J0_9BACT</name>
<dbReference type="AlphaFoldDB" id="A0A2M9A3J0"/>